<evidence type="ECO:0000256" key="6">
    <source>
        <dbReference type="SAM" id="Phobius"/>
    </source>
</evidence>
<feature type="transmembrane region" description="Helical" evidence="6">
    <location>
        <begin position="183"/>
        <end position="198"/>
    </location>
</feature>
<evidence type="ECO:0000256" key="1">
    <source>
        <dbReference type="ARBA" id="ARBA00004141"/>
    </source>
</evidence>
<feature type="transmembrane region" description="Helical" evidence="6">
    <location>
        <begin position="204"/>
        <end position="221"/>
    </location>
</feature>
<dbReference type="GO" id="GO:0005886">
    <property type="term" value="C:plasma membrane"/>
    <property type="evidence" value="ECO:0007669"/>
    <property type="project" value="TreeGrafter"/>
</dbReference>
<feature type="transmembrane region" description="Helical" evidence="6">
    <location>
        <begin position="5"/>
        <end position="25"/>
    </location>
</feature>
<keyword evidence="9" id="KW-1185">Reference proteome</keyword>
<organism evidence="8 9">
    <name type="scientific">Brachyspira hampsonii</name>
    <dbReference type="NCBI Taxonomy" id="1287055"/>
    <lineage>
        <taxon>Bacteria</taxon>
        <taxon>Pseudomonadati</taxon>
        <taxon>Spirochaetota</taxon>
        <taxon>Spirochaetia</taxon>
        <taxon>Brachyspirales</taxon>
        <taxon>Brachyspiraceae</taxon>
        <taxon>Brachyspira</taxon>
    </lineage>
</organism>
<reference evidence="8 9" key="1">
    <citation type="submission" date="2017-02" db="EMBL/GenBank/DDBJ databases">
        <title>Complete genome sequence of Brachyspira hampsonii genomovar I strain NSH-16 (ATCC BAA-2463).</title>
        <authorList>
            <person name="Mirajkar N.S."/>
            <person name="Gebhart C.J."/>
        </authorList>
    </citation>
    <scope>NUCLEOTIDE SEQUENCE [LARGE SCALE GENOMIC DNA]</scope>
    <source>
        <strain evidence="8 9">NSH-16</strain>
    </source>
</reference>
<evidence type="ECO:0000259" key="7">
    <source>
        <dbReference type="Pfam" id="PF02096"/>
    </source>
</evidence>
<dbReference type="GO" id="GO:0032977">
    <property type="term" value="F:membrane insertase activity"/>
    <property type="evidence" value="ECO:0007669"/>
    <property type="project" value="InterPro"/>
</dbReference>
<protein>
    <recommendedName>
        <fullName evidence="7">Membrane insertase YidC/Oxa/ALB C-terminal domain-containing protein</fullName>
    </recommendedName>
</protein>
<feature type="transmembrane region" description="Helical" evidence="6">
    <location>
        <begin position="31"/>
        <end position="55"/>
    </location>
</feature>
<feature type="transmembrane region" description="Helical" evidence="6">
    <location>
        <begin position="454"/>
        <end position="479"/>
    </location>
</feature>
<dbReference type="EMBL" id="CP019914">
    <property type="protein sequence ID" value="ASJ20290.1"/>
    <property type="molecule type" value="Genomic_DNA"/>
</dbReference>
<dbReference type="KEGG" id="bhp:BHAMNSH16_00890"/>
<feature type="transmembrane region" description="Helical" evidence="6">
    <location>
        <begin position="242"/>
        <end position="260"/>
    </location>
</feature>
<dbReference type="RefSeq" id="WP_069732185.1">
    <property type="nucleotide sequence ID" value="NZ_CP019914.1"/>
</dbReference>
<name>A0AAC9TR36_9SPIR</name>
<feature type="transmembrane region" description="Helical" evidence="6">
    <location>
        <begin position="351"/>
        <end position="370"/>
    </location>
</feature>
<evidence type="ECO:0000256" key="3">
    <source>
        <dbReference type="ARBA" id="ARBA00022989"/>
    </source>
</evidence>
<dbReference type="Pfam" id="PF02096">
    <property type="entry name" value="60KD_IMP"/>
    <property type="match status" value="1"/>
</dbReference>
<dbReference type="InterPro" id="IPR017850">
    <property type="entry name" value="Alkaline_phosphatase_core_sf"/>
</dbReference>
<dbReference type="AlphaFoldDB" id="A0AAC9TR36"/>
<proteinExistence type="inferred from homology"/>
<evidence type="ECO:0000313" key="8">
    <source>
        <dbReference type="EMBL" id="ASJ20290.1"/>
    </source>
</evidence>
<dbReference type="InterPro" id="IPR001708">
    <property type="entry name" value="YidC/ALB3/OXA1/COX18"/>
</dbReference>
<keyword evidence="3 6" id="KW-1133">Transmembrane helix</keyword>
<gene>
    <name evidence="8" type="ORF">BHAMNSH16_00890</name>
</gene>
<keyword evidence="4 6" id="KW-0472">Membrane</keyword>
<evidence type="ECO:0000313" key="9">
    <source>
        <dbReference type="Proteomes" id="UP000264880"/>
    </source>
</evidence>
<feature type="domain" description="Membrane insertase YidC/Oxa/ALB C-terminal" evidence="7">
    <location>
        <begin position="33"/>
        <end position="221"/>
    </location>
</feature>
<evidence type="ECO:0000256" key="2">
    <source>
        <dbReference type="ARBA" id="ARBA00022692"/>
    </source>
</evidence>
<dbReference type="SUPFAM" id="SSF53649">
    <property type="entry name" value="Alkaline phosphatase-like"/>
    <property type="match status" value="1"/>
</dbReference>
<comment type="similarity">
    <text evidence="5">Belongs to the OXA1/ALB3/YidC family.</text>
</comment>
<evidence type="ECO:0000256" key="5">
    <source>
        <dbReference type="RuleBase" id="RU003945"/>
    </source>
</evidence>
<dbReference type="PANTHER" id="PTHR12428">
    <property type="entry name" value="OXA1"/>
    <property type="match status" value="1"/>
</dbReference>
<feature type="transmembrane region" description="Helical" evidence="6">
    <location>
        <begin position="499"/>
        <end position="517"/>
    </location>
</feature>
<sequence>MFFDILYNIFIYPIELIIEILFYLFNTVFQSGYGISLFFLSLCINFLSLPLYNIAESWQAKERAIQDKMKPMIDNIKAVYKGDQRYLLIRACQRINGYKTIYAFLGTLGLLIQIPFFIAAYNFVHSISGLNGQSFLFIKDLANPDALIHIGSISINLLPFIMTLFSLLAGFVYARKLRFKESLPLYIVSLIFLVLLYTSPSGLLFYWTINCLFSLIKNIVIEFKLYEVFVRNKYKLLKAYNILFIVITVLFILLMSFANIERKGYLSDFEFINDRDGYFYSARVKYYSKVFITSDIFSFIGDKDKLDNNVVSIEYSGDSTITSTLILKDKIENIKDDIIIYYRLSPRSYSINIYLFLIFITFIVHLSNIYKFIFDKDYLIKSFEKNRFKLMITSCLTITILSGLFILSSLISNSPQEFSSPFYLIINNFSMSIGIFLFYPICIYTLFSEKIKNYIVLLSLFFVMFVLINTFIMTGNYININNEFLFDNADLLKFSFKELLLNFSLIVIVSLVIGFILKSNKSIFLININYITLAVLLIISLLDITNISKSHIKLNSIKKNSNELSNIKIFNLSKTGNNIIVLFIDKAVNYYWLDALERFPEYKEKLDGFTIYPNTVSFSPSTITTASLYGGYDYLPFELSTNGSKLLRDKHNEAILTIPLSLEKYGYKSVLLEPTYANFIDTPDLSIFENYTNISAYLSDSIQNYSLNIYFGGTNINFEKTLEIDQKNKSIRFSLFRMMPINLRYNFYNNTGWFLASSSFFRFNSSIRHYSILYSITNFMNITENGNYYNMIYNLSTHEPYYFASDFLPHTILEDVDSKDLEIYGNEISVRFFYVNIAAINSLIKIIEYLKNNNIYDNTKIIVVSDHGSGGYNNYFNSNNLSFVTSINPLLMFKDFNSKGNIKIDTNFMTVADTPYLVTKHLDNAVNPFNNKIITNDYKKNGVNIVSIDSWQVDRQLSNSYNFKYYYNVKDNIFDINNWKKFQIDWNTKESKEIELK</sequence>
<feature type="transmembrane region" description="Helical" evidence="6">
    <location>
        <begin position="100"/>
        <end position="124"/>
    </location>
</feature>
<evidence type="ECO:0000256" key="4">
    <source>
        <dbReference type="ARBA" id="ARBA00023136"/>
    </source>
</evidence>
<feature type="transmembrane region" description="Helical" evidence="6">
    <location>
        <begin position="423"/>
        <end position="447"/>
    </location>
</feature>
<accession>A0AAC9TR36</accession>
<dbReference type="PANTHER" id="PTHR12428:SF65">
    <property type="entry name" value="CYTOCHROME C OXIDASE ASSEMBLY PROTEIN COX18, MITOCHONDRIAL"/>
    <property type="match status" value="1"/>
</dbReference>
<feature type="transmembrane region" description="Helical" evidence="6">
    <location>
        <begin position="146"/>
        <end position="171"/>
    </location>
</feature>
<feature type="transmembrane region" description="Helical" evidence="6">
    <location>
        <begin position="524"/>
        <end position="542"/>
    </location>
</feature>
<dbReference type="Proteomes" id="UP000264880">
    <property type="component" value="Chromosome"/>
</dbReference>
<keyword evidence="2 5" id="KW-0812">Transmembrane</keyword>
<dbReference type="InterPro" id="IPR028055">
    <property type="entry name" value="YidC/Oxa/ALB_C"/>
</dbReference>
<feature type="transmembrane region" description="Helical" evidence="6">
    <location>
        <begin position="390"/>
        <end position="411"/>
    </location>
</feature>
<dbReference type="GO" id="GO:0051205">
    <property type="term" value="P:protein insertion into membrane"/>
    <property type="evidence" value="ECO:0007669"/>
    <property type="project" value="TreeGrafter"/>
</dbReference>
<comment type="subcellular location">
    <subcellularLocation>
        <location evidence="1 5">Membrane</location>
        <topology evidence="1 5">Multi-pass membrane protein</topology>
    </subcellularLocation>
</comment>
<dbReference type="Gene3D" id="3.40.720.10">
    <property type="entry name" value="Alkaline Phosphatase, subunit A"/>
    <property type="match status" value="1"/>
</dbReference>